<sequence length="261" mass="28919">MYITTGEKEADHLVERARNLAETTGGTYVPRKKMSLPALVAHYGIDEIIVVLQGKVRLFRPDSPLLEFHPSMGFVRAKRVLNGEADPMLEAGAVLEGDTVIDCTAGLGTDALVFSVAVGKSGRVIACESSHPLYTLLVEGMSQYESIKPAVNDAFRRIELRHANHLDLLRSLPDRSCDTVYFDPMFREPMMDSSGIKPLRDYANHNALDEQSVIEAKRVARKRVVMKEKRGSAEFTRLGFEVHDRGNAKTLYGVINVESGS</sequence>
<dbReference type="Pfam" id="PF04445">
    <property type="entry name" value="SAM_MT"/>
    <property type="match status" value="1"/>
</dbReference>
<dbReference type="Gene3D" id="3.40.50.150">
    <property type="entry name" value="Vaccinia Virus protein VP39"/>
    <property type="match status" value="1"/>
</dbReference>
<comment type="caution">
    <text evidence="1">The sequence shown here is derived from an EMBL/GenBank/DDBJ whole genome shotgun (WGS) entry which is preliminary data.</text>
</comment>
<dbReference type="CDD" id="cd02440">
    <property type="entry name" value="AdoMet_MTases"/>
    <property type="match status" value="1"/>
</dbReference>
<dbReference type="InterPro" id="IPR029063">
    <property type="entry name" value="SAM-dependent_MTases_sf"/>
</dbReference>
<dbReference type="InterPro" id="IPR007536">
    <property type="entry name" value="16SrRNA_methylTrfase_J"/>
</dbReference>
<dbReference type="AlphaFoldDB" id="A0A0M9BPY2"/>
<keyword evidence="1" id="KW-0808">Transferase</keyword>
<dbReference type="SUPFAM" id="SSF53335">
    <property type="entry name" value="S-adenosyl-L-methionine-dependent methyltransferases"/>
    <property type="match status" value="1"/>
</dbReference>
<gene>
    <name evidence="1" type="ORF">AMS66_11185</name>
</gene>
<dbReference type="EMBL" id="LITU01000053">
    <property type="protein sequence ID" value="KOY16419.1"/>
    <property type="molecule type" value="Genomic_DNA"/>
</dbReference>
<evidence type="ECO:0000313" key="1">
    <source>
        <dbReference type="EMBL" id="KOY16419.1"/>
    </source>
</evidence>
<name>A0A0M9BPY2_9BACL</name>
<dbReference type="Proteomes" id="UP000037688">
    <property type="component" value="Unassembled WGS sequence"/>
</dbReference>
<evidence type="ECO:0000313" key="2">
    <source>
        <dbReference type="Proteomes" id="UP000037688"/>
    </source>
</evidence>
<dbReference type="RefSeq" id="WP_053780861.1">
    <property type="nucleotide sequence ID" value="NZ_LITU01000053.1"/>
</dbReference>
<keyword evidence="1" id="KW-0489">Methyltransferase</keyword>
<dbReference type="PATRIC" id="fig|1705561.3.peg.2106"/>
<dbReference type="PANTHER" id="PTHR36112">
    <property type="entry name" value="RIBOSOMAL RNA SMALL SUBUNIT METHYLTRANSFERASE J"/>
    <property type="match status" value="1"/>
</dbReference>
<dbReference type="PANTHER" id="PTHR36112:SF1">
    <property type="entry name" value="RIBOSOMAL RNA SMALL SUBUNIT METHYLTRANSFERASE J"/>
    <property type="match status" value="1"/>
</dbReference>
<keyword evidence="2" id="KW-1185">Reference proteome</keyword>
<protein>
    <submittedName>
        <fullName evidence="1">SAM-dependent methyltransferase</fullName>
    </submittedName>
</protein>
<dbReference type="OrthoDB" id="1653798at2"/>
<reference evidence="1 2" key="1">
    <citation type="submission" date="2015-08" db="EMBL/GenBank/DDBJ databases">
        <title>Draft genome sequence of cellulolytic and xylanolytic Paenibacillus sp. A59, isolated from a decaying forest soil from Patagonia, Argentina.</title>
        <authorList>
            <person name="Ghio S."/>
            <person name="Caceres A.M."/>
            <person name="Talia P."/>
            <person name="Grasso D."/>
            <person name="Campos E."/>
        </authorList>
    </citation>
    <scope>NUCLEOTIDE SEQUENCE [LARGE SCALE GENOMIC DNA]</scope>
    <source>
        <strain evidence="1 2">A59</strain>
    </source>
</reference>
<organism evidence="1 2">
    <name type="scientific">Paenibacillus xylanivorans</name>
    <dbReference type="NCBI Taxonomy" id="1705561"/>
    <lineage>
        <taxon>Bacteria</taxon>
        <taxon>Bacillati</taxon>
        <taxon>Bacillota</taxon>
        <taxon>Bacilli</taxon>
        <taxon>Bacillales</taxon>
        <taxon>Paenibacillaceae</taxon>
        <taxon>Paenibacillus</taxon>
    </lineage>
</organism>
<dbReference type="GO" id="GO:0008990">
    <property type="term" value="F:rRNA (guanine-N2-)-methyltransferase activity"/>
    <property type="evidence" value="ECO:0007669"/>
    <property type="project" value="InterPro"/>
</dbReference>
<proteinExistence type="predicted"/>
<accession>A0A0M9BPY2</accession>